<dbReference type="EMBL" id="JBBXMP010000018">
    <property type="protein sequence ID" value="KAL0068476.1"/>
    <property type="molecule type" value="Genomic_DNA"/>
</dbReference>
<evidence type="ECO:0008006" key="3">
    <source>
        <dbReference type="Google" id="ProtNLM"/>
    </source>
</evidence>
<evidence type="ECO:0000313" key="1">
    <source>
        <dbReference type="EMBL" id="KAL0068476.1"/>
    </source>
</evidence>
<accession>A0ABR3A558</accession>
<name>A0ABR3A558_9AGAR</name>
<organism evidence="1 2">
    <name type="scientific">Marasmius tenuissimus</name>
    <dbReference type="NCBI Taxonomy" id="585030"/>
    <lineage>
        <taxon>Eukaryota</taxon>
        <taxon>Fungi</taxon>
        <taxon>Dikarya</taxon>
        <taxon>Basidiomycota</taxon>
        <taxon>Agaricomycotina</taxon>
        <taxon>Agaricomycetes</taxon>
        <taxon>Agaricomycetidae</taxon>
        <taxon>Agaricales</taxon>
        <taxon>Marasmiineae</taxon>
        <taxon>Marasmiaceae</taxon>
        <taxon>Marasmius</taxon>
    </lineage>
</organism>
<keyword evidence="2" id="KW-1185">Reference proteome</keyword>
<sequence>MANIETLPSELIEDICYCLAGKDLKEFRLVNKAISDISERCFWDTQTLVLNLNREQLCIGMGMLEDLKNRCRVSGLVRTMMIESLAPQRATRYEQPKDYKAFEGI</sequence>
<comment type="caution">
    <text evidence="1">The sequence shown here is derived from an EMBL/GenBank/DDBJ whole genome shotgun (WGS) entry which is preliminary data.</text>
</comment>
<protein>
    <recommendedName>
        <fullName evidence="3">F-box domain-containing protein</fullName>
    </recommendedName>
</protein>
<reference evidence="1 2" key="1">
    <citation type="submission" date="2024-05" db="EMBL/GenBank/DDBJ databases">
        <title>A draft genome resource for the thread blight pathogen Marasmius tenuissimus strain MS-2.</title>
        <authorList>
            <person name="Yulfo-Soto G.E."/>
            <person name="Baruah I.K."/>
            <person name="Amoako-Attah I."/>
            <person name="Bukari Y."/>
            <person name="Meinhardt L.W."/>
            <person name="Bailey B.A."/>
            <person name="Cohen S.P."/>
        </authorList>
    </citation>
    <scope>NUCLEOTIDE SEQUENCE [LARGE SCALE GENOMIC DNA]</scope>
    <source>
        <strain evidence="1 2">MS-2</strain>
    </source>
</reference>
<gene>
    <name evidence="1" type="ORF">AAF712_004554</name>
</gene>
<proteinExistence type="predicted"/>
<dbReference type="Proteomes" id="UP001437256">
    <property type="component" value="Unassembled WGS sequence"/>
</dbReference>
<dbReference type="CDD" id="cd09917">
    <property type="entry name" value="F-box_SF"/>
    <property type="match status" value="1"/>
</dbReference>
<evidence type="ECO:0000313" key="2">
    <source>
        <dbReference type="Proteomes" id="UP001437256"/>
    </source>
</evidence>